<gene>
    <name evidence="1" type="ORF">ACFO6X_06415</name>
</gene>
<organism evidence="1 2">
    <name type="scientific">Giesbergeria sinuosa</name>
    <dbReference type="NCBI Taxonomy" id="80883"/>
    <lineage>
        <taxon>Bacteria</taxon>
        <taxon>Pseudomonadati</taxon>
        <taxon>Pseudomonadota</taxon>
        <taxon>Betaproteobacteria</taxon>
        <taxon>Burkholderiales</taxon>
        <taxon>Comamonadaceae</taxon>
        <taxon>Giesbergeria</taxon>
    </lineage>
</organism>
<proteinExistence type="predicted"/>
<accession>A0ABV9QCI2</accession>
<comment type="caution">
    <text evidence="1">The sequence shown here is derived from an EMBL/GenBank/DDBJ whole genome shotgun (WGS) entry which is preliminary data.</text>
</comment>
<protein>
    <submittedName>
        <fullName evidence="1">Uncharacterized protein</fullName>
    </submittedName>
</protein>
<evidence type="ECO:0000313" key="1">
    <source>
        <dbReference type="EMBL" id="MFC4788618.1"/>
    </source>
</evidence>
<keyword evidence="2" id="KW-1185">Reference proteome</keyword>
<sequence>MANEYNRRVIDYCIEWADGVQEDLDAVYVENEDNGLFLDELFDLLVENAKVREALTWSRFQHINDPRFDAAPVEWSKQWGYNLYYLKMWRQDGVLLPVRLIYAVHHVAPNPSIWIMGLMHRSDDYDEHSEFAQRVRSDYDRYGIARIPC</sequence>
<name>A0ABV9QCI2_9BURK</name>
<dbReference type="Proteomes" id="UP001596001">
    <property type="component" value="Unassembled WGS sequence"/>
</dbReference>
<dbReference type="RefSeq" id="WP_382431206.1">
    <property type="nucleotide sequence ID" value="NZ_JBHSHJ010000003.1"/>
</dbReference>
<reference evidence="2" key="1">
    <citation type="journal article" date="2019" name="Int. J. Syst. Evol. Microbiol.">
        <title>The Global Catalogue of Microorganisms (GCM) 10K type strain sequencing project: providing services to taxonomists for standard genome sequencing and annotation.</title>
        <authorList>
            <consortium name="The Broad Institute Genomics Platform"/>
            <consortium name="The Broad Institute Genome Sequencing Center for Infectious Disease"/>
            <person name="Wu L."/>
            <person name="Ma J."/>
        </authorList>
    </citation>
    <scope>NUCLEOTIDE SEQUENCE [LARGE SCALE GENOMIC DNA]</scope>
    <source>
        <strain evidence="2">CCUG 49452</strain>
    </source>
</reference>
<evidence type="ECO:0000313" key="2">
    <source>
        <dbReference type="Proteomes" id="UP001596001"/>
    </source>
</evidence>
<dbReference type="EMBL" id="JBHSHJ010000003">
    <property type="protein sequence ID" value="MFC4788618.1"/>
    <property type="molecule type" value="Genomic_DNA"/>
</dbReference>